<feature type="domain" description="Phage-like element PBSX protein XkdF" evidence="1">
    <location>
        <begin position="28"/>
        <end position="121"/>
    </location>
</feature>
<dbReference type="RefSeq" id="WP_063742365.1">
    <property type="nucleotide sequence ID" value="NZ_CP059075.1"/>
</dbReference>
<reference evidence="2 3" key="1">
    <citation type="submission" date="2020-07" db="EMBL/GenBank/DDBJ databases">
        <title>Genomic characterization of Flavobacterium psychrophilum strains.</title>
        <authorList>
            <person name="Castillo D."/>
            <person name="Jorgensen J."/>
            <person name="Middelboe M."/>
        </authorList>
    </citation>
    <scope>NUCLEOTIDE SEQUENCE [LARGE SCALE GENOMIC DNA]</scope>
    <source>
        <strain evidence="2 3">FPS-R7</strain>
    </source>
</reference>
<evidence type="ECO:0000259" key="1">
    <source>
        <dbReference type="Pfam" id="PF14550"/>
    </source>
</evidence>
<evidence type="ECO:0000313" key="3">
    <source>
        <dbReference type="Proteomes" id="UP000596329"/>
    </source>
</evidence>
<accession>A0A7U2NH73</accession>
<proteinExistence type="predicted"/>
<dbReference type="InterPro" id="IPR027924">
    <property type="entry name" value="XkdF"/>
</dbReference>
<dbReference type="Pfam" id="PF14550">
    <property type="entry name" value="Peptidase_S78_2"/>
    <property type="match status" value="1"/>
</dbReference>
<evidence type="ECO:0000313" key="2">
    <source>
        <dbReference type="EMBL" id="QRE05144.1"/>
    </source>
</evidence>
<organism evidence="2 3">
    <name type="scientific">Flavobacterium psychrophilum</name>
    <dbReference type="NCBI Taxonomy" id="96345"/>
    <lineage>
        <taxon>Bacteria</taxon>
        <taxon>Pseudomonadati</taxon>
        <taxon>Bacteroidota</taxon>
        <taxon>Flavobacteriia</taxon>
        <taxon>Flavobacteriales</taxon>
        <taxon>Flavobacteriaceae</taxon>
        <taxon>Flavobacterium</taxon>
    </lineage>
</organism>
<sequence length="266" mass="31878">MTNNYILAPVLIPNKKMIRNANNIINEIHQVYFSKETIEQIKNDFHKKECENLISINHNEETFGLTLTKSFLINNENKKKLPKEFLKLPIGTWMVEYTVENDAVWKMIKEGKINGLSLEGVFQYPQEYEINEETDPIQVNNDDLLEKRFDEILFQISKGNKQEKIDNNYFYSEFEILKEWKSKFGYKFNIYGNDHFINKKPHFHFDNKQDDLYCKISFDGEIFEIKHNKKLPKNIHKELKYFLSKLENQKILKEIWNNKNPTLNVK</sequence>
<dbReference type="AlphaFoldDB" id="A0A7U2NH73"/>
<dbReference type="EMBL" id="CP059075">
    <property type="protein sequence ID" value="QRE05144.1"/>
    <property type="molecule type" value="Genomic_DNA"/>
</dbReference>
<dbReference type="Proteomes" id="UP000596329">
    <property type="component" value="Chromosome"/>
</dbReference>
<name>A0A7U2NH73_FLAPS</name>
<protein>
    <recommendedName>
        <fullName evidence="1">Phage-like element PBSX protein XkdF domain-containing protein</fullName>
    </recommendedName>
</protein>
<gene>
    <name evidence="2" type="ORF">H0H26_06040</name>
</gene>